<dbReference type="Pfam" id="PF26639">
    <property type="entry name" value="Het-6_barrel"/>
    <property type="match status" value="1"/>
</dbReference>
<dbReference type="EMBL" id="CAAKMV010000022">
    <property type="protein sequence ID" value="VIO52183.1"/>
    <property type="molecule type" value="Genomic_DNA"/>
</dbReference>
<dbReference type="AlphaFoldDB" id="A0A4E9DKM9"/>
<organism evidence="2">
    <name type="scientific">Gibberella zeae</name>
    <name type="common">Wheat head blight fungus</name>
    <name type="synonym">Fusarium graminearum</name>
    <dbReference type="NCBI Taxonomy" id="5518"/>
    <lineage>
        <taxon>Eukaryota</taxon>
        <taxon>Fungi</taxon>
        <taxon>Dikarya</taxon>
        <taxon>Ascomycota</taxon>
        <taxon>Pezizomycotina</taxon>
        <taxon>Sordariomycetes</taxon>
        <taxon>Hypocreomycetidae</taxon>
        <taxon>Hypocreales</taxon>
        <taxon>Nectriaceae</taxon>
        <taxon>Fusarium</taxon>
    </lineage>
</organism>
<reference evidence="2" key="1">
    <citation type="submission" date="2019-04" db="EMBL/GenBank/DDBJ databases">
        <authorList>
            <person name="Melise S."/>
            <person name="Noan J."/>
            <person name="Okalmin O."/>
        </authorList>
    </citation>
    <scope>NUCLEOTIDE SEQUENCE</scope>
    <source>
        <strain evidence="2">FN9</strain>
    </source>
</reference>
<proteinExistence type="predicted"/>
<dbReference type="Pfam" id="PF06985">
    <property type="entry name" value="HET"/>
    <property type="match status" value="1"/>
</dbReference>
<evidence type="ECO:0000259" key="1">
    <source>
        <dbReference type="Pfam" id="PF06985"/>
    </source>
</evidence>
<protein>
    <recommendedName>
        <fullName evidence="1">Heterokaryon incompatibility domain-containing protein</fullName>
    </recommendedName>
</protein>
<dbReference type="PANTHER" id="PTHR24148">
    <property type="entry name" value="ANKYRIN REPEAT DOMAIN-CONTAINING PROTEIN 39 HOMOLOG-RELATED"/>
    <property type="match status" value="1"/>
</dbReference>
<name>A0A4E9DKM9_GIBZA</name>
<dbReference type="PANTHER" id="PTHR24148:SF64">
    <property type="entry name" value="HETEROKARYON INCOMPATIBILITY DOMAIN-CONTAINING PROTEIN"/>
    <property type="match status" value="1"/>
</dbReference>
<feature type="domain" description="Heterokaryon incompatibility" evidence="1">
    <location>
        <begin position="234"/>
        <end position="387"/>
    </location>
</feature>
<sequence length="867" mass="97371">MTKTPKNRMTLRFKVSTIFLVHHNGHVAVAAIHDRNMIFLQTLEGPVKAIRHTINSDDWSADFTVPGNAAPETAIAAFATDVELVVGFFGTEHKIHVHRRNFQTGEWSETGDMEALVLLGLDVYLVMDGDFKILGTFDSGDFVVEVNSEPEFVNGYGNLFLTPPSGARHNYDVTRYTPRNTVGCIMPQYYSDLLDTESFRLATISLDTDPLTEVQVLSVTLTTYKLSSATEIQYSTLSYTWGSPRPSHAETFEVQPNLYDALLELEASCSETPIWIDALCINQLDPVERCAQVSVMNQIYGKANRVIVWLGKPLPELEAGLNAAERIGTESVPHTLRMIENQFWAFNSDLSTMPDKYGMKSIDGEEALGLVTLFMSNWFARVWVIQEVSLTNDVVILCNKKFTRFDCVGYTAAFLHYSGLFQATLDLVPKDRPGIYLRGDLYLFHAERIQLLREWCKGDKSQWNRTLETIDFEAGLDDKRGKSAEMVLLRFLFTLFGLQASDPRDVIYGLGGIMRHMAAKDGLSMPSEFEPDYDIDIRDLLLNVARKIIEATDSLVYINLVKCPSMRQTLELPSWVPDFPAVLFNTLSSAQFRSIGTINSSKHVPHSPNTRPFSIDGNILNVSGIRLGRVNKIGETYIETLQGQRAMSADVLLSMDETYPYTGQPSDEVFWRTLIWDTDFTNRPAKSIQLKDFQRAILEEIVHPLRVFHREAESPSAGETLVLKYLSGMSYLDDIAAKFPSSIFPSLNLVRSCLSFLPQEQVDLNDEEVQMLKQVISRHSMPPGSIMASTYINHRPILTDTGYLGLGFDSCKIGDEVWVVAGSPAPVVMRSTDDENEYFMVGEAYVHGAMQGEAVTDDAVWEKIQIV</sequence>
<dbReference type="InterPro" id="IPR052895">
    <property type="entry name" value="HetReg/Transcr_Mod"/>
</dbReference>
<gene>
    <name evidence="2" type="ORF">FUG_LOCUS18608</name>
</gene>
<evidence type="ECO:0000313" key="2">
    <source>
        <dbReference type="EMBL" id="VIO52183.1"/>
    </source>
</evidence>
<accession>A0A4E9DKM9</accession>
<dbReference type="InterPro" id="IPR010730">
    <property type="entry name" value="HET"/>
</dbReference>